<keyword evidence="2 4" id="KW-0808">Transferase</keyword>
<accession>A0A0K6IWC8</accession>
<comment type="function">
    <text evidence="4">Functions in the N-end rule pathway of protein degradation where it conjugates Leu from its aminoacyl-tRNA to the N-termini of proteins containing an N-terminal aspartate or glutamate.</text>
</comment>
<evidence type="ECO:0000256" key="1">
    <source>
        <dbReference type="ARBA" id="ARBA00022490"/>
    </source>
</evidence>
<dbReference type="InterPro" id="IPR007471">
    <property type="entry name" value="N-end_Aminoacyl_Trfase_N"/>
</dbReference>
<dbReference type="AlphaFoldDB" id="A0A0K6IWC8"/>
<evidence type="ECO:0000259" key="5">
    <source>
        <dbReference type="Pfam" id="PF04376"/>
    </source>
</evidence>
<dbReference type="InterPro" id="IPR007472">
    <property type="entry name" value="N-end_Aminoacyl_Trfase_C"/>
</dbReference>
<comment type="catalytic activity">
    <reaction evidence="4">
        <text>N-terminal L-glutamyl-[protein] + L-leucyl-tRNA(Leu) = N-terminal L-leucyl-L-glutamyl-[protein] + tRNA(Leu) + H(+)</text>
        <dbReference type="Rhea" id="RHEA:50412"/>
        <dbReference type="Rhea" id="RHEA-COMP:9613"/>
        <dbReference type="Rhea" id="RHEA-COMP:9622"/>
        <dbReference type="Rhea" id="RHEA-COMP:12664"/>
        <dbReference type="Rhea" id="RHEA-COMP:12668"/>
        <dbReference type="ChEBI" id="CHEBI:15378"/>
        <dbReference type="ChEBI" id="CHEBI:64721"/>
        <dbReference type="ChEBI" id="CHEBI:78442"/>
        <dbReference type="ChEBI" id="CHEBI:78494"/>
        <dbReference type="ChEBI" id="CHEBI:133041"/>
        <dbReference type="EC" id="2.3.2.29"/>
    </reaction>
</comment>
<dbReference type="PANTHER" id="PTHR21367:SF1">
    <property type="entry name" value="ARGINYL-TRNA--PROTEIN TRANSFERASE 1"/>
    <property type="match status" value="1"/>
</dbReference>
<dbReference type="RefSeq" id="WP_055423681.1">
    <property type="nucleotide sequence ID" value="NZ_CYHH01000007.1"/>
</dbReference>
<dbReference type="InterPro" id="IPR030700">
    <property type="entry name" value="N-end_Aminoacyl_Trfase"/>
</dbReference>
<organism evidence="7 8">
    <name type="scientific">Tepidiphilus thermophilus</name>
    <dbReference type="NCBI Taxonomy" id="876478"/>
    <lineage>
        <taxon>Bacteria</taxon>
        <taxon>Pseudomonadati</taxon>
        <taxon>Pseudomonadota</taxon>
        <taxon>Hydrogenophilia</taxon>
        <taxon>Hydrogenophilales</taxon>
        <taxon>Hydrogenophilaceae</taxon>
        <taxon>Tepidiphilus</taxon>
    </lineage>
</organism>
<dbReference type="InterPro" id="IPR017138">
    <property type="entry name" value="Asp_Glu_LeuTrfase"/>
</dbReference>
<dbReference type="EC" id="2.3.2.29" evidence="4"/>
<dbReference type="GO" id="GO:0008914">
    <property type="term" value="F:leucyl-tRNA--protein transferase activity"/>
    <property type="evidence" value="ECO:0007669"/>
    <property type="project" value="UniProtKB-UniRule"/>
</dbReference>
<evidence type="ECO:0000256" key="3">
    <source>
        <dbReference type="ARBA" id="ARBA00023315"/>
    </source>
</evidence>
<feature type="domain" description="N-end rule aminoacyl transferase C-terminal" evidence="6">
    <location>
        <begin position="109"/>
        <end position="228"/>
    </location>
</feature>
<dbReference type="HAMAP" id="MF_00689">
    <property type="entry name" value="Bpt"/>
    <property type="match status" value="1"/>
</dbReference>
<name>A0A0K6IWC8_9PROT</name>
<dbReference type="Proteomes" id="UP000182108">
    <property type="component" value="Unassembled WGS sequence"/>
</dbReference>
<dbReference type="Pfam" id="PF04377">
    <property type="entry name" value="ATE_C"/>
    <property type="match status" value="1"/>
</dbReference>
<dbReference type="GO" id="GO:0005737">
    <property type="term" value="C:cytoplasm"/>
    <property type="evidence" value="ECO:0007669"/>
    <property type="project" value="UniProtKB-SubCell"/>
</dbReference>
<evidence type="ECO:0000256" key="2">
    <source>
        <dbReference type="ARBA" id="ARBA00022679"/>
    </source>
</evidence>
<evidence type="ECO:0000259" key="6">
    <source>
        <dbReference type="Pfam" id="PF04377"/>
    </source>
</evidence>
<evidence type="ECO:0000256" key="4">
    <source>
        <dbReference type="HAMAP-Rule" id="MF_00689"/>
    </source>
</evidence>
<dbReference type="PANTHER" id="PTHR21367">
    <property type="entry name" value="ARGININE-TRNA-PROTEIN TRANSFERASE 1"/>
    <property type="match status" value="1"/>
</dbReference>
<comment type="catalytic activity">
    <reaction evidence="4">
        <text>N-terminal L-aspartyl-[protein] + L-leucyl-tRNA(Leu) = N-terminal L-leucyl-L-aspartyl-[protein] + tRNA(Leu) + H(+)</text>
        <dbReference type="Rhea" id="RHEA:50420"/>
        <dbReference type="Rhea" id="RHEA-COMP:9613"/>
        <dbReference type="Rhea" id="RHEA-COMP:9622"/>
        <dbReference type="Rhea" id="RHEA-COMP:12669"/>
        <dbReference type="Rhea" id="RHEA-COMP:12674"/>
        <dbReference type="ChEBI" id="CHEBI:15378"/>
        <dbReference type="ChEBI" id="CHEBI:64720"/>
        <dbReference type="ChEBI" id="CHEBI:78442"/>
        <dbReference type="ChEBI" id="CHEBI:78494"/>
        <dbReference type="ChEBI" id="CHEBI:133042"/>
        <dbReference type="EC" id="2.3.2.29"/>
    </reaction>
</comment>
<keyword evidence="1 4" id="KW-0963">Cytoplasm</keyword>
<dbReference type="PIRSF" id="PIRSF037208">
    <property type="entry name" value="ATE_pro_prd"/>
    <property type="match status" value="1"/>
</dbReference>
<dbReference type="NCBIfam" id="NF002346">
    <property type="entry name" value="PRK01305.2-3"/>
    <property type="match status" value="1"/>
</dbReference>
<keyword evidence="3 4" id="KW-0012">Acyltransferase</keyword>
<dbReference type="EMBL" id="CYHH01000007">
    <property type="protein sequence ID" value="CUB07393.1"/>
    <property type="molecule type" value="Genomic_DNA"/>
</dbReference>
<proteinExistence type="inferred from homology"/>
<gene>
    <name evidence="4" type="primary">bpt</name>
    <name evidence="7" type="ORF">Ga0061068_10732</name>
</gene>
<dbReference type="OrthoDB" id="9782022at2"/>
<keyword evidence="8" id="KW-1185">Reference proteome</keyword>
<protein>
    <recommendedName>
        <fullName evidence="4">Aspartate/glutamate leucyltransferase</fullName>
        <ecNumber evidence="4">2.3.2.29</ecNumber>
    </recommendedName>
</protein>
<dbReference type="SUPFAM" id="SSF55729">
    <property type="entry name" value="Acyl-CoA N-acyltransferases (Nat)"/>
    <property type="match status" value="1"/>
</dbReference>
<dbReference type="InterPro" id="IPR016181">
    <property type="entry name" value="Acyl_CoA_acyltransferase"/>
</dbReference>
<sequence length="249" mass="29176">MRHVTPPEILRFYPSQPYPCPYLPERTARSCVATPAHLVDAATYSRLVREGFRRSGHFSYGMICTQCEACVSVRVPAARFQPDRSQRRTWQRWAGKLSAAEQPLVFIPEHFRLYRRYVMARHDEADEDASPENYEQFLLTSHIDTRLVEFRDPEGRVVIVSLVDVLDDGLSCVYTFYDPDDPRAGFGTWSILWHIAQAQASGMPYVYLGYWIARSRKMAYKARFRPLEGYWRGRWLPFERIEPLFRTLP</sequence>
<reference evidence="8" key="1">
    <citation type="submission" date="2015-08" db="EMBL/GenBank/DDBJ databases">
        <authorList>
            <person name="Babu N.S."/>
            <person name="Beckwith C.J."/>
            <person name="Beseler K.G."/>
            <person name="Brison A."/>
            <person name="Carone J.V."/>
            <person name="Caskin T.P."/>
            <person name="Diamond M."/>
            <person name="Durham M.E."/>
            <person name="Foxe J.M."/>
            <person name="Go M."/>
            <person name="Henderson B.A."/>
            <person name="Jones I.B."/>
            <person name="McGettigan J.A."/>
            <person name="Micheletti S.J."/>
            <person name="Nasrallah M.E."/>
            <person name="Ortiz D."/>
            <person name="Piller C.R."/>
            <person name="Privatt S.R."/>
            <person name="Schneider S.L."/>
            <person name="Sharp S."/>
            <person name="Smith T.C."/>
            <person name="Stanton J.D."/>
            <person name="Ullery H.E."/>
            <person name="Wilson R.J."/>
            <person name="Serrano M.G."/>
            <person name="Buck G."/>
            <person name="Lee V."/>
            <person name="Wang Y."/>
            <person name="Carvalho R."/>
            <person name="Voegtly L."/>
            <person name="Shi R."/>
            <person name="Duckworth R."/>
            <person name="Johnson A."/>
            <person name="Loviza R."/>
            <person name="Walstead R."/>
            <person name="Shah Z."/>
            <person name="Kiflezghi M."/>
            <person name="Wade K."/>
            <person name="Ball S.L."/>
            <person name="Bradley K.W."/>
            <person name="Asai D.J."/>
            <person name="Bowman C.A."/>
            <person name="Russell D.A."/>
            <person name="Pope W.H."/>
            <person name="Jacobs-Sera D."/>
            <person name="Hendrix R.W."/>
            <person name="Hatfull G.F."/>
        </authorList>
    </citation>
    <scope>NUCLEOTIDE SEQUENCE [LARGE SCALE GENOMIC DNA]</scope>
    <source>
        <strain evidence="8">JCM 19170</strain>
    </source>
</reference>
<evidence type="ECO:0000313" key="8">
    <source>
        <dbReference type="Proteomes" id="UP000182108"/>
    </source>
</evidence>
<dbReference type="NCBIfam" id="NF002341">
    <property type="entry name" value="PRK01305.1-1"/>
    <property type="match status" value="1"/>
</dbReference>
<comment type="subcellular location">
    <subcellularLocation>
        <location evidence="4">Cytoplasm</location>
    </subcellularLocation>
</comment>
<feature type="domain" description="N-end aminoacyl transferase N-terminal" evidence="5">
    <location>
        <begin position="18"/>
        <end position="88"/>
    </location>
</feature>
<comment type="similarity">
    <text evidence="4">Belongs to the R-transferase family. Bpt subfamily.</text>
</comment>
<dbReference type="GO" id="GO:0071596">
    <property type="term" value="P:ubiquitin-dependent protein catabolic process via the N-end rule pathway"/>
    <property type="evidence" value="ECO:0007669"/>
    <property type="project" value="InterPro"/>
</dbReference>
<dbReference type="GO" id="GO:0004057">
    <property type="term" value="F:arginyl-tRNA--protein transferase activity"/>
    <property type="evidence" value="ECO:0007669"/>
    <property type="project" value="InterPro"/>
</dbReference>
<evidence type="ECO:0000313" key="7">
    <source>
        <dbReference type="EMBL" id="CUB07393.1"/>
    </source>
</evidence>
<dbReference type="Pfam" id="PF04376">
    <property type="entry name" value="ATE_N"/>
    <property type="match status" value="1"/>
</dbReference>
<dbReference type="NCBIfam" id="NF002342">
    <property type="entry name" value="PRK01305.1-3"/>
    <property type="match status" value="1"/>
</dbReference>